<dbReference type="EMBL" id="JAATVY010000002">
    <property type="protein sequence ID" value="NJC68912.1"/>
    <property type="molecule type" value="Genomic_DNA"/>
</dbReference>
<organism evidence="3 4">
    <name type="scientific">Planosporangium thailandense</name>
    <dbReference type="NCBI Taxonomy" id="765197"/>
    <lineage>
        <taxon>Bacteria</taxon>
        <taxon>Bacillati</taxon>
        <taxon>Actinomycetota</taxon>
        <taxon>Actinomycetes</taxon>
        <taxon>Micromonosporales</taxon>
        <taxon>Micromonosporaceae</taxon>
        <taxon>Planosporangium</taxon>
    </lineage>
</organism>
<accession>A0ABX0XSC8</accession>
<dbReference type="Proteomes" id="UP000722989">
    <property type="component" value="Unassembled WGS sequence"/>
</dbReference>
<dbReference type="Gene3D" id="6.10.140.1430">
    <property type="match status" value="1"/>
</dbReference>
<feature type="transmembrane region" description="Helical" evidence="2">
    <location>
        <begin position="71"/>
        <end position="90"/>
    </location>
</feature>
<reference evidence="3 4" key="1">
    <citation type="submission" date="2020-03" db="EMBL/GenBank/DDBJ databases">
        <title>WGS of the type strain of Planosporangium spp.</title>
        <authorList>
            <person name="Thawai C."/>
        </authorList>
    </citation>
    <scope>NUCLEOTIDE SEQUENCE [LARGE SCALE GENOMIC DNA]</scope>
    <source>
        <strain evidence="3 4">TBRC 5610</strain>
    </source>
</reference>
<keyword evidence="2" id="KW-0472">Membrane</keyword>
<comment type="caution">
    <text evidence="3">The sequence shown here is derived from an EMBL/GenBank/DDBJ whole genome shotgun (WGS) entry which is preliminary data.</text>
</comment>
<sequence length="203" mass="21038">MDHLRMAGAHAAGSVAEMIAPRMDVMRERMIEPAIDKSVDMARDGARRAGVVARRATGKKPTMKARRWPRMAGGLMIAGVALGAVSALLARRRQRKWNEYESTGAAITGEARSVADSARSAASSMTETAKEKAETAKEKASDVMSQMKEATGTSPSSVTPPPSSVTPPPSSGSQPSVTPPSTTGTGESLASGSTGSGSRNGRP</sequence>
<evidence type="ECO:0008006" key="5">
    <source>
        <dbReference type="Google" id="ProtNLM"/>
    </source>
</evidence>
<gene>
    <name evidence="3" type="ORF">HC031_04105</name>
</gene>
<keyword evidence="4" id="KW-1185">Reference proteome</keyword>
<proteinExistence type="predicted"/>
<evidence type="ECO:0000256" key="1">
    <source>
        <dbReference type="SAM" id="MobiDB-lite"/>
    </source>
</evidence>
<protein>
    <recommendedName>
        <fullName evidence="5">YtxH domain-containing protein</fullName>
    </recommendedName>
</protein>
<dbReference type="RefSeq" id="WP_167923790.1">
    <property type="nucleotide sequence ID" value="NZ_JAATVY010000002.1"/>
</dbReference>
<name>A0ABX0XSC8_9ACTN</name>
<feature type="region of interest" description="Disordered" evidence="1">
    <location>
        <begin position="111"/>
        <end position="203"/>
    </location>
</feature>
<keyword evidence="2" id="KW-0812">Transmembrane</keyword>
<feature type="compositionally biased region" description="Low complexity" evidence="1">
    <location>
        <begin position="111"/>
        <end position="127"/>
    </location>
</feature>
<evidence type="ECO:0000313" key="3">
    <source>
        <dbReference type="EMBL" id="NJC68912.1"/>
    </source>
</evidence>
<feature type="compositionally biased region" description="Basic and acidic residues" evidence="1">
    <location>
        <begin position="128"/>
        <end position="141"/>
    </location>
</feature>
<evidence type="ECO:0000313" key="4">
    <source>
        <dbReference type="Proteomes" id="UP000722989"/>
    </source>
</evidence>
<feature type="compositionally biased region" description="Low complexity" evidence="1">
    <location>
        <begin position="171"/>
        <end position="203"/>
    </location>
</feature>
<feature type="compositionally biased region" description="Pro residues" evidence="1">
    <location>
        <begin position="158"/>
        <end position="170"/>
    </location>
</feature>
<keyword evidence="2" id="KW-1133">Transmembrane helix</keyword>
<evidence type="ECO:0000256" key="2">
    <source>
        <dbReference type="SAM" id="Phobius"/>
    </source>
</evidence>